<dbReference type="InterPro" id="IPR038973">
    <property type="entry name" value="MutL/Mlh/Pms-like"/>
</dbReference>
<dbReference type="OrthoDB" id="9763467at2"/>
<dbReference type="InterPro" id="IPR042120">
    <property type="entry name" value="MutL_C_dimsub"/>
</dbReference>
<dbReference type="Gene3D" id="3.30.565.10">
    <property type="entry name" value="Histidine kinase-like ATPase, C-terminal domain"/>
    <property type="match status" value="1"/>
</dbReference>
<keyword evidence="2 4" id="KW-0227">DNA damage</keyword>
<accession>A0A1H0NCW7</accession>
<dbReference type="HAMAP" id="MF_00149">
    <property type="entry name" value="DNA_mis_repair"/>
    <property type="match status" value="1"/>
</dbReference>
<keyword evidence="3 4" id="KW-0234">DNA repair</keyword>
<dbReference type="Gene3D" id="3.30.1370.100">
    <property type="entry name" value="MutL, C-terminal domain, regulatory subdomain"/>
    <property type="match status" value="1"/>
</dbReference>
<proteinExistence type="inferred from homology"/>
<dbReference type="Pfam" id="PF01119">
    <property type="entry name" value="DNA_mis_repair"/>
    <property type="match status" value="1"/>
</dbReference>
<dbReference type="AlphaFoldDB" id="A0A1H0NCW7"/>
<dbReference type="Gene3D" id="3.30.1540.20">
    <property type="entry name" value="MutL, C-terminal domain, dimerisation subdomain"/>
    <property type="match status" value="1"/>
</dbReference>
<dbReference type="NCBIfam" id="TIGR00585">
    <property type="entry name" value="mutl"/>
    <property type="match status" value="1"/>
</dbReference>
<dbReference type="GO" id="GO:0016887">
    <property type="term" value="F:ATP hydrolysis activity"/>
    <property type="evidence" value="ECO:0007669"/>
    <property type="project" value="InterPro"/>
</dbReference>
<dbReference type="GO" id="GO:0032300">
    <property type="term" value="C:mismatch repair complex"/>
    <property type="evidence" value="ECO:0007669"/>
    <property type="project" value="InterPro"/>
</dbReference>
<dbReference type="InterPro" id="IPR020667">
    <property type="entry name" value="DNA_mismatch_repair_MutL"/>
</dbReference>
<dbReference type="GO" id="GO:0140664">
    <property type="term" value="F:ATP-dependent DNA damage sensor activity"/>
    <property type="evidence" value="ECO:0007669"/>
    <property type="project" value="InterPro"/>
</dbReference>
<dbReference type="GO" id="GO:0006298">
    <property type="term" value="P:mismatch repair"/>
    <property type="evidence" value="ECO:0007669"/>
    <property type="project" value="UniProtKB-UniRule"/>
</dbReference>
<comment type="similarity">
    <text evidence="1 4">Belongs to the DNA mismatch repair MutL/HexB family.</text>
</comment>
<dbReference type="PANTHER" id="PTHR10073:SF12">
    <property type="entry name" value="DNA MISMATCH REPAIR PROTEIN MLH1"/>
    <property type="match status" value="1"/>
</dbReference>
<dbReference type="Pfam" id="PF13589">
    <property type="entry name" value="HATPase_c_3"/>
    <property type="match status" value="1"/>
</dbReference>
<dbReference type="InterPro" id="IPR037198">
    <property type="entry name" value="MutL_C_sf"/>
</dbReference>
<gene>
    <name evidence="4" type="primary">mutL</name>
    <name evidence="7" type="ORF">SAMN04488529_101786</name>
</gene>
<dbReference type="SMART" id="SM00853">
    <property type="entry name" value="MutL_C"/>
    <property type="match status" value="1"/>
</dbReference>
<dbReference type="InterPro" id="IPR020568">
    <property type="entry name" value="Ribosomal_Su5_D2-typ_SF"/>
</dbReference>
<comment type="function">
    <text evidence="4">This protein is involved in the repair of mismatches in DNA. It is required for dam-dependent methyl-directed DNA mismatch repair. May act as a 'molecular matchmaker', a protein that promotes the formation of a stable complex between two or more DNA-binding proteins in an ATP-dependent manner without itself being part of a final effector complex.</text>
</comment>
<dbReference type="InterPro" id="IPR014762">
    <property type="entry name" value="DNA_mismatch_repair_CS"/>
</dbReference>
<evidence type="ECO:0000259" key="5">
    <source>
        <dbReference type="SMART" id="SM00853"/>
    </source>
</evidence>
<dbReference type="STRING" id="94869.SAMN04488529_101786"/>
<feature type="domain" description="MutL C-terminal dimerisation" evidence="5">
    <location>
        <begin position="481"/>
        <end position="623"/>
    </location>
</feature>
<dbReference type="InterPro" id="IPR014790">
    <property type="entry name" value="MutL_C"/>
</dbReference>
<sequence length="667" mass="75816">MKRINILDQNTSNKIAAGEVVERPSSVVKELIENSIDANAKNITIEIEDGGSALIRIIDDGDGIHKDDISKAFLPHATSKIKSVEDIYSIISLGFRGEALASIASVSCVNLKSKPQDEDFGAEITIEDGKILEVKEVGLNKGTIMEVKDLFFNIPARKKFLKTSSREGSLINDIVNRIALSNPGISFKYFNSGKKILHTYGSGNLKDVIRTIYGKTISDNLIYFESNGDEISISGYIGKEEIARGSRNNQSIFVNGRYVKNRTLVAAVENAFKSFATVNKFPFFVLFVDVYPEFVDVNIHPSKEEIKFKEDRVVFKKIFESVHRAFKEEVFNSFQVPEERYNEQNEIPSVVVENMSFNINYKESPYNYEKEEKLKESPEKPVIREVMTSITIDDVKKEEDLYNKLRSLGDKGKLNPNEGFPFQYTTDISVKERHVASSDDKATNVINSLSDNSIDYEKIEVYKSEVHKSVENCPKFPNLRIIGQFNKTYILAEYEEVLYLIDQHAAHEKILFEKYLKQIESGSIIIQPLLIPALIDLTIDDYCYYEENKEIFNKAGFNIEAFGGNTVSIKEVPYFLGKLDPKNLFISILDNLKNLGSGKTTEVKYNRISTMACKAAVKANDYLTEIEMQKLISDLRFIEDPFHCPHGRPAIIKFTAYELDKKFRRIV</sequence>
<feature type="domain" description="DNA mismatch repair protein S5" evidence="6">
    <location>
        <begin position="209"/>
        <end position="327"/>
    </location>
</feature>
<dbReference type="PROSITE" id="PS00058">
    <property type="entry name" value="DNA_MISMATCH_REPAIR_1"/>
    <property type="match status" value="1"/>
</dbReference>
<reference evidence="7 8" key="1">
    <citation type="submission" date="2016-10" db="EMBL/GenBank/DDBJ databases">
        <authorList>
            <person name="de Groot N.N."/>
        </authorList>
    </citation>
    <scope>NUCLEOTIDE SEQUENCE [LARGE SCALE GENOMIC DNA]</scope>
    <source>
        <strain evidence="7 8">DSM 12272</strain>
    </source>
</reference>
<dbReference type="CDD" id="cd00782">
    <property type="entry name" value="MutL_Trans"/>
    <property type="match status" value="1"/>
</dbReference>
<keyword evidence="8" id="KW-1185">Reference proteome</keyword>
<dbReference type="Pfam" id="PF08676">
    <property type="entry name" value="MutL_C"/>
    <property type="match status" value="1"/>
</dbReference>
<dbReference type="PANTHER" id="PTHR10073">
    <property type="entry name" value="DNA MISMATCH REPAIR PROTEIN MLH, PMS, MUTL"/>
    <property type="match status" value="1"/>
</dbReference>
<organism evidence="7 8">
    <name type="scientific">Clostridium gasigenes</name>
    <dbReference type="NCBI Taxonomy" id="94869"/>
    <lineage>
        <taxon>Bacteria</taxon>
        <taxon>Bacillati</taxon>
        <taxon>Bacillota</taxon>
        <taxon>Clostridia</taxon>
        <taxon>Eubacteriales</taxon>
        <taxon>Clostridiaceae</taxon>
        <taxon>Clostridium</taxon>
    </lineage>
</organism>
<dbReference type="InterPro" id="IPR042121">
    <property type="entry name" value="MutL_C_regsub"/>
</dbReference>
<dbReference type="RefSeq" id="WP_089966023.1">
    <property type="nucleotide sequence ID" value="NZ_FNJM01000001.1"/>
</dbReference>
<dbReference type="Proteomes" id="UP000198597">
    <property type="component" value="Unassembled WGS sequence"/>
</dbReference>
<evidence type="ECO:0000256" key="4">
    <source>
        <dbReference type="HAMAP-Rule" id="MF_00149"/>
    </source>
</evidence>
<evidence type="ECO:0000256" key="3">
    <source>
        <dbReference type="ARBA" id="ARBA00023204"/>
    </source>
</evidence>
<evidence type="ECO:0000256" key="2">
    <source>
        <dbReference type="ARBA" id="ARBA00022763"/>
    </source>
</evidence>
<dbReference type="SMART" id="SM01340">
    <property type="entry name" value="DNA_mis_repair"/>
    <property type="match status" value="1"/>
</dbReference>
<dbReference type="GO" id="GO:0030983">
    <property type="term" value="F:mismatched DNA binding"/>
    <property type="evidence" value="ECO:0007669"/>
    <property type="project" value="InterPro"/>
</dbReference>
<dbReference type="InterPro" id="IPR014721">
    <property type="entry name" value="Ribsml_uS5_D2-typ_fold_subgr"/>
</dbReference>
<dbReference type="InterPro" id="IPR013507">
    <property type="entry name" value="DNA_mismatch_S5_2-like"/>
</dbReference>
<dbReference type="FunFam" id="3.30.565.10:FF:000003">
    <property type="entry name" value="DNA mismatch repair endonuclease MutL"/>
    <property type="match status" value="1"/>
</dbReference>
<dbReference type="InterPro" id="IPR036890">
    <property type="entry name" value="HATPase_C_sf"/>
</dbReference>
<evidence type="ECO:0000313" key="8">
    <source>
        <dbReference type="Proteomes" id="UP000198597"/>
    </source>
</evidence>
<dbReference type="SUPFAM" id="SSF55874">
    <property type="entry name" value="ATPase domain of HSP90 chaperone/DNA topoisomerase II/histidine kinase"/>
    <property type="match status" value="1"/>
</dbReference>
<protein>
    <recommendedName>
        <fullName evidence="4">DNA mismatch repair protein MutL</fullName>
    </recommendedName>
</protein>
<dbReference type="CDD" id="cd16926">
    <property type="entry name" value="HATPase_MutL-MLH-PMS-like"/>
    <property type="match status" value="1"/>
</dbReference>
<dbReference type="InterPro" id="IPR002099">
    <property type="entry name" value="MutL/Mlh/PMS"/>
</dbReference>
<evidence type="ECO:0000259" key="6">
    <source>
        <dbReference type="SMART" id="SM01340"/>
    </source>
</evidence>
<evidence type="ECO:0000313" key="7">
    <source>
        <dbReference type="EMBL" id="SDO90478.1"/>
    </source>
</evidence>
<dbReference type="SUPFAM" id="SSF54211">
    <property type="entry name" value="Ribosomal protein S5 domain 2-like"/>
    <property type="match status" value="1"/>
</dbReference>
<dbReference type="GO" id="GO:0005524">
    <property type="term" value="F:ATP binding"/>
    <property type="evidence" value="ECO:0007669"/>
    <property type="project" value="InterPro"/>
</dbReference>
<dbReference type="Gene3D" id="3.30.230.10">
    <property type="match status" value="1"/>
</dbReference>
<dbReference type="EMBL" id="FNJM01000001">
    <property type="protein sequence ID" value="SDO90478.1"/>
    <property type="molecule type" value="Genomic_DNA"/>
</dbReference>
<dbReference type="SUPFAM" id="SSF118116">
    <property type="entry name" value="DNA mismatch repair protein MutL"/>
    <property type="match status" value="1"/>
</dbReference>
<evidence type="ECO:0000256" key="1">
    <source>
        <dbReference type="ARBA" id="ARBA00006082"/>
    </source>
</evidence>
<name>A0A1H0NCW7_9CLOT</name>